<dbReference type="SUPFAM" id="SSF49265">
    <property type="entry name" value="Fibronectin type III"/>
    <property type="match status" value="2"/>
</dbReference>
<dbReference type="GeneID" id="102068709"/>
<feature type="domain" description="Fibronectin type-III" evidence="12">
    <location>
        <begin position="415"/>
        <end position="509"/>
    </location>
</feature>
<accession>A0A8D2N5H4</accession>
<feature type="signal peptide" evidence="11">
    <location>
        <begin position="1"/>
        <end position="21"/>
    </location>
</feature>
<dbReference type="InterPro" id="IPR013783">
    <property type="entry name" value="Ig-like_fold"/>
</dbReference>
<dbReference type="InterPro" id="IPR052672">
    <property type="entry name" value="Type1_Cytokine_Rcpt_Type2"/>
</dbReference>
<keyword evidence="7 10" id="KW-0472">Membrane</keyword>
<evidence type="ECO:0000259" key="12">
    <source>
        <dbReference type="PROSITE" id="PS50853"/>
    </source>
</evidence>
<evidence type="ECO:0000256" key="3">
    <source>
        <dbReference type="ARBA" id="ARBA00022692"/>
    </source>
</evidence>
<dbReference type="KEGG" id="zab:102068709"/>
<evidence type="ECO:0000256" key="1">
    <source>
        <dbReference type="ARBA" id="ARBA00004479"/>
    </source>
</evidence>
<evidence type="ECO:0000256" key="5">
    <source>
        <dbReference type="ARBA" id="ARBA00022737"/>
    </source>
</evidence>
<dbReference type="Pfam" id="PF00041">
    <property type="entry name" value="fn3"/>
    <property type="match status" value="1"/>
</dbReference>
<dbReference type="Gene3D" id="2.60.40.10">
    <property type="entry name" value="Immunoglobulins"/>
    <property type="match status" value="3"/>
</dbReference>
<evidence type="ECO:0000256" key="9">
    <source>
        <dbReference type="ARBA" id="ARBA00023180"/>
    </source>
</evidence>
<dbReference type="InterPro" id="IPR003961">
    <property type="entry name" value="FN3_dom"/>
</dbReference>
<name>A0A8D2N5H4_ZONAL</name>
<dbReference type="PROSITE" id="PS50853">
    <property type="entry name" value="FN3"/>
    <property type="match status" value="2"/>
</dbReference>
<dbReference type="Proteomes" id="UP000694413">
    <property type="component" value="Unassembled WGS sequence"/>
</dbReference>
<gene>
    <name evidence="13" type="primary">LOC102068709</name>
</gene>
<keyword evidence="4 11" id="KW-0732">Signal</keyword>
<evidence type="ECO:0000256" key="10">
    <source>
        <dbReference type="SAM" id="Phobius"/>
    </source>
</evidence>
<dbReference type="PANTHER" id="PTHR48423:SF1">
    <property type="entry name" value="INTERLEUKIN-27 RECEPTOR SUBUNIT ALPHA"/>
    <property type="match status" value="1"/>
</dbReference>
<dbReference type="FunFam" id="2.60.40.10:FF:000028">
    <property type="entry name" value="Neuronal cell adhesion molecule"/>
    <property type="match status" value="1"/>
</dbReference>
<keyword evidence="5" id="KW-0677">Repeat</keyword>
<proteinExistence type="inferred from homology"/>
<evidence type="ECO:0000256" key="2">
    <source>
        <dbReference type="ARBA" id="ARBA00008921"/>
    </source>
</evidence>
<evidence type="ECO:0000313" key="14">
    <source>
        <dbReference type="Proteomes" id="UP000694413"/>
    </source>
</evidence>
<feature type="chain" id="PRO_5034441057" description="Fibronectin type-III domain-containing protein" evidence="11">
    <location>
        <begin position="22"/>
        <end position="721"/>
    </location>
</feature>
<dbReference type="GO" id="GO:0005886">
    <property type="term" value="C:plasma membrane"/>
    <property type="evidence" value="ECO:0007669"/>
    <property type="project" value="UniProtKB-ARBA"/>
</dbReference>
<comment type="subcellular location">
    <subcellularLocation>
        <location evidence="1">Membrane</location>
        <topology evidence="1">Single-pass type I membrane protein</topology>
    </subcellularLocation>
</comment>
<keyword evidence="6 10" id="KW-1133">Transmembrane helix</keyword>
<comment type="similarity">
    <text evidence="2">Belongs to the type I cytokine receptor family. Type 2 subfamily.</text>
</comment>
<evidence type="ECO:0000256" key="4">
    <source>
        <dbReference type="ARBA" id="ARBA00022729"/>
    </source>
</evidence>
<keyword evidence="3 10" id="KW-0812">Transmembrane</keyword>
<evidence type="ECO:0000256" key="6">
    <source>
        <dbReference type="ARBA" id="ARBA00022989"/>
    </source>
</evidence>
<evidence type="ECO:0000256" key="8">
    <source>
        <dbReference type="ARBA" id="ARBA00023170"/>
    </source>
</evidence>
<dbReference type="SMART" id="SM00060">
    <property type="entry name" value="FN3"/>
    <property type="match status" value="4"/>
</dbReference>
<keyword evidence="8" id="KW-0675">Receptor</keyword>
<keyword evidence="9" id="KW-0325">Glycoprotein</keyword>
<reference evidence="13" key="1">
    <citation type="submission" date="2025-08" db="UniProtKB">
        <authorList>
            <consortium name="Ensembl"/>
        </authorList>
    </citation>
    <scope>IDENTIFICATION</scope>
</reference>
<sequence length="721" mass="80877">MKNSLLAAIFLLVRGSCRCSARDSPFCRQLTDWDNELVCYKELSEDLTCTWLPVPSAANTVNYTVYLKWNKIRKLFQRNTSSPSITIERKNLYIERFATIWIAVNYDNNTCAKGRNISVLPSKAGKCLSPSNINAYQITNQLIMKWDLPTAHTPYELRYREALTESAPWTVVPVGSNVSNVTISNLNAMSSYIVQLRCITKDDLKCVCIWGKEILVPHKLMNKPRISYNVTTQVSPGRRSVLLKWEVAQSENILGYFVNVERIPNSCSQPPHHISLKDRKILVNVSMAYYRLNISAYNEAGESPRAIYIVPEFPVTDLPGQIHVKSQGTNAVVTWTPEYKPKCFVVDWGTSKENMHMKIITTATGNFTLDNFQPYKLYKIMVHASDVCQCESFIKHEKTFGVTHFYFIEGVPRTGPANVTILNITKHSALVKWTEIPAEDRLGFLQGYRISYTDSSTKKSPAVTLNASITSYHLTGLKEKTTYRVQISGFTSAGEGPQTLSQPFSTPKYDKGELEGFVIGLCFSMVLILVFAPLTCSLVIKRLKISYWHSVPTPGNSTALQDMTNWKRVSGTLLQALSDNDTTSLFVIEHESKVPLTLDLSIDGGEDNKHDTCQSEKPSNSIDMSPRHEEIPAEAVTSEEDTISMEVPLLSDYASMEFSQKALMGLAMSTPERTAHPRLKMELSSKPAQTVQKVLFASQDYLKQSQVVLLPSGPNFMGQAN</sequence>
<dbReference type="AlphaFoldDB" id="A0A8D2N5H4"/>
<feature type="domain" description="Fibronectin type-III" evidence="12">
    <location>
        <begin position="129"/>
        <end position="219"/>
    </location>
</feature>
<keyword evidence="14" id="KW-1185">Reference proteome</keyword>
<dbReference type="OrthoDB" id="5968456at2759"/>
<dbReference type="Ensembl" id="ENSZALT00000022105.1">
    <property type="protein sequence ID" value="ENSZALP00000016539.1"/>
    <property type="gene ID" value="ENSZALG00000013423.1"/>
</dbReference>
<protein>
    <recommendedName>
        <fullName evidence="12">Fibronectin type-III domain-containing protein</fullName>
    </recommendedName>
</protein>
<reference evidence="13" key="2">
    <citation type="submission" date="2025-09" db="UniProtKB">
        <authorList>
            <consortium name="Ensembl"/>
        </authorList>
    </citation>
    <scope>IDENTIFICATION</scope>
</reference>
<feature type="transmembrane region" description="Helical" evidence="10">
    <location>
        <begin position="517"/>
        <end position="540"/>
    </location>
</feature>
<organism evidence="13 14">
    <name type="scientific">Zonotrichia albicollis</name>
    <name type="common">White-throated sparrow</name>
    <name type="synonym">Fringilla albicollis</name>
    <dbReference type="NCBI Taxonomy" id="44394"/>
    <lineage>
        <taxon>Eukaryota</taxon>
        <taxon>Metazoa</taxon>
        <taxon>Chordata</taxon>
        <taxon>Craniata</taxon>
        <taxon>Vertebrata</taxon>
        <taxon>Euteleostomi</taxon>
        <taxon>Archelosauria</taxon>
        <taxon>Archosauria</taxon>
        <taxon>Dinosauria</taxon>
        <taxon>Saurischia</taxon>
        <taxon>Theropoda</taxon>
        <taxon>Coelurosauria</taxon>
        <taxon>Aves</taxon>
        <taxon>Neognathae</taxon>
        <taxon>Neoaves</taxon>
        <taxon>Telluraves</taxon>
        <taxon>Australaves</taxon>
        <taxon>Passeriformes</taxon>
        <taxon>Passerellidae</taxon>
        <taxon>Zonotrichia</taxon>
    </lineage>
</organism>
<evidence type="ECO:0000256" key="7">
    <source>
        <dbReference type="ARBA" id="ARBA00023136"/>
    </source>
</evidence>
<evidence type="ECO:0000313" key="13">
    <source>
        <dbReference type="Ensembl" id="ENSZALP00000016539.1"/>
    </source>
</evidence>
<evidence type="ECO:0000256" key="11">
    <source>
        <dbReference type="SAM" id="SignalP"/>
    </source>
</evidence>
<dbReference type="PANTHER" id="PTHR48423">
    <property type="entry name" value="INTERLEUKIN-27 RECEPTOR SUBUNIT ALPHA"/>
    <property type="match status" value="1"/>
</dbReference>
<dbReference type="CDD" id="cd00063">
    <property type="entry name" value="FN3"/>
    <property type="match status" value="2"/>
</dbReference>
<dbReference type="InterPro" id="IPR036116">
    <property type="entry name" value="FN3_sf"/>
</dbReference>